<evidence type="ECO:0000313" key="4">
    <source>
        <dbReference type="Proteomes" id="UP000231263"/>
    </source>
</evidence>
<reference evidence="4" key="1">
    <citation type="submission" date="2017-09" db="EMBL/GenBank/DDBJ databases">
        <title>Depth-based differentiation of microbial function through sediment-hosted aquifers and enrichment of novel symbionts in the deep terrestrial subsurface.</title>
        <authorList>
            <person name="Probst A.J."/>
            <person name="Ladd B."/>
            <person name="Jarett J.K."/>
            <person name="Geller-Mcgrath D.E."/>
            <person name="Sieber C.M.K."/>
            <person name="Emerson J.B."/>
            <person name="Anantharaman K."/>
            <person name="Thomas B.C."/>
            <person name="Malmstrom R."/>
            <person name="Stieglmeier M."/>
            <person name="Klingl A."/>
            <person name="Woyke T."/>
            <person name="Ryan C.M."/>
            <person name="Banfield J.F."/>
        </authorList>
    </citation>
    <scope>NUCLEOTIDE SEQUENCE [LARGE SCALE GENOMIC DNA]</scope>
</reference>
<dbReference type="EMBL" id="PFWT01000009">
    <property type="protein sequence ID" value="PJA46698.1"/>
    <property type="molecule type" value="Genomic_DNA"/>
</dbReference>
<protein>
    <submittedName>
        <fullName evidence="3">Uncharacterized protein</fullName>
    </submittedName>
</protein>
<evidence type="ECO:0000313" key="3">
    <source>
        <dbReference type="EMBL" id="PJA46698.1"/>
    </source>
</evidence>
<keyword evidence="2" id="KW-1133">Transmembrane helix</keyword>
<evidence type="ECO:0000256" key="1">
    <source>
        <dbReference type="SAM" id="MobiDB-lite"/>
    </source>
</evidence>
<organism evidence="3 4">
    <name type="scientific">Candidatus Uhrbacteria bacterium CG_4_9_14_3_um_filter_41_35</name>
    <dbReference type="NCBI Taxonomy" id="1975034"/>
    <lineage>
        <taxon>Bacteria</taxon>
        <taxon>Candidatus Uhriibacteriota</taxon>
    </lineage>
</organism>
<evidence type="ECO:0000256" key="2">
    <source>
        <dbReference type="SAM" id="Phobius"/>
    </source>
</evidence>
<keyword evidence="2" id="KW-0812">Transmembrane</keyword>
<accession>A0A2M7XFQ5</accession>
<dbReference type="Proteomes" id="UP000231263">
    <property type="component" value="Unassembled WGS sequence"/>
</dbReference>
<gene>
    <name evidence="3" type="ORF">CO173_02940</name>
</gene>
<keyword evidence="2" id="KW-0472">Membrane</keyword>
<name>A0A2M7XFQ5_9BACT</name>
<feature type="region of interest" description="Disordered" evidence="1">
    <location>
        <begin position="257"/>
        <end position="282"/>
    </location>
</feature>
<feature type="region of interest" description="Disordered" evidence="1">
    <location>
        <begin position="1"/>
        <end position="40"/>
    </location>
</feature>
<comment type="caution">
    <text evidence="3">The sequence shown here is derived from an EMBL/GenBank/DDBJ whole genome shotgun (WGS) entry which is preliminary data.</text>
</comment>
<dbReference type="AlphaFoldDB" id="A0A2M7XFQ5"/>
<sequence>MKEENESGQEGPEIKMPEASARIPRRGPDNKADDVGAIDPSRNARANHTIASAMAVAVFVIMCMLAIAGLLMFAEPQSVAVAQATATEPATSPVADASVVTSVTTDAFAVSEIEPTEASAPLVAPRPRIDVLASGPNEAGVEYLSGESWDQLSRQFTISREDCAKLFGADFVCKPVVLSMAAVTAAYAVTGEQPVLGVNDYVVFAEPDENGTHQAVLRSCALAAITGLAVAEGQQCPSATITWRHYGQREAMNLAERNKAGAKSGQTSTTPKSAPALKASPNFGEALSVHERRLQALEAKTLQGS</sequence>
<feature type="transmembrane region" description="Helical" evidence="2">
    <location>
        <begin position="50"/>
        <end position="74"/>
    </location>
</feature>
<proteinExistence type="predicted"/>